<feature type="transmembrane region" description="Helical" evidence="1">
    <location>
        <begin position="210"/>
        <end position="232"/>
    </location>
</feature>
<feature type="transmembrane region" description="Helical" evidence="1">
    <location>
        <begin position="531"/>
        <end position="551"/>
    </location>
</feature>
<proteinExistence type="predicted"/>
<dbReference type="InterPro" id="IPR051533">
    <property type="entry name" value="WaaL-like"/>
</dbReference>
<feature type="transmembrane region" description="Helical" evidence="1">
    <location>
        <begin position="328"/>
        <end position="346"/>
    </location>
</feature>
<feature type="transmembrane region" description="Helical" evidence="1">
    <location>
        <begin position="107"/>
        <end position="132"/>
    </location>
</feature>
<organism evidence="2 3">
    <name type="scientific">Candidatus Nitronauta litoralis</name>
    <dbReference type="NCBI Taxonomy" id="2705533"/>
    <lineage>
        <taxon>Bacteria</taxon>
        <taxon>Pseudomonadati</taxon>
        <taxon>Nitrospinota/Tectimicrobiota group</taxon>
        <taxon>Nitrospinota</taxon>
        <taxon>Nitrospinia</taxon>
        <taxon>Nitrospinales</taxon>
        <taxon>Nitrospinaceae</taxon>
        <taxon>Candidatus Nitronauta</taxon>
    </lineage>
</organism>
<evidence type="ECO:0000256" key="1">
    <source>
        <dbReference type="SAM" id="Phobius"/>
    </source>
</evidence>
<name>A0A7T0G110_9BACT</name>
<keyword evidence="1" id="KW-0812">Transmembrane</keyword>
<dbReference type="KEGG" id="nli:G3M70_11105"/>
<sequence length="995" mass="110935">MSNNHDETLIDQGNQTYIFLIGIVLFAFLLLPLVPVWAASLRIVLVGICISLIAKEQNSPSPFKVLLIFTGGFTLLSVISADLYSAINSSSPASYLIRSVKSIFGHPFGTKAAFCVYLIDWFLIITIARFLWSKSDKQPRFVVTFLLLFYLFSQGRLFVEIFGVLTQSGEGDVPQNNLAAHLNGLSTWGIWVGGFLAAVFFADNTHRIKVILYTCLGAGVLQALIVDLQWLFSDFSYVLESEDFSKYFYRVRGTYYYHASSCQVLMLLFFVSLSLYAFGESKRLFMFQLLMISAIYLNTTRSISLTMIIGSIPFLLSMFLMRKKNKTVLALLTLVVLLFTSEVFVIKPVNYVTDIPAPKQSAKKNKIQTNPIKSVYATISKEGPQSEQATPSVPTAPSDTVVASGQTNPNAFSPIVVDPLSGGPAPLTEEKVASAPVDMVTANQSRSMLFLSGLPLFTKTLLLGQGVGVAKIQLYGTAFGGIENTYSTHALLPDIFIMGGGLAALMLISFVCYIIKLAAQKIISEPSSPTAWALSSLLSGLIAYLASSFFFPQERNLTILFVFIILGLIVSLSVTKTPSTKEPNPKPPRPYKPALALISSGAIIWAFATSPSFAFPSVEFCFKHHQGEQVYTNSPRIKFLVKRLCQFNDEAESTFLLKDDVGSLTNIDDSWVLWSSMQDSKYPNLREGLEYNHHRGWERMPSMTLPRNWMVVKNVQPVVSFIKVGAQKKFFNAADAGLLKWQKVSGGDTWNRKHLRTTIENNSLEKDNFIVMSFTPHLKNGISLSGFQLKTTQREAEDTAIEYELDFGEGESLKGKEHLKIYENDIAIMGIDFPTQKVFGMKFILPGSIAANTFLQLASDFYPQQRVSSNVSSVYKIFDHNHGSYFQVADFRDSRGVLVDLGPDAKRPMKLYRISGVENIHKGASPKQWKVFGSKDGKAWTLVDSRKGVKLASGLRQFDAFYIKSSEINRYYKFEFYQPEKSGAKLISELEIYLQ</sequence>
<dbReference type="Proteomes" id="UP000594688">
    <property type="component" value="Chromosome"/>
</dbReference>
<dbReference type="PANTHER" id="PTHR37422">
    <property type="entry name" value="TEICHURONIC ACID BIOSYNTHESIS PROTEIN TUAE"/>
    <property type="match status" value="1"/>
</dbReference>
<feature type="transmembrane region" description="Helical" evidence="1">
    <location>
        <begin position="185"/>
        <end position="203"/>
    </location>
</feature>
<feature type="transmembrane region" description="Helical" evidence="1">
    <location>
        <begin position="495"/>
        <end position="519"/>
    </location>
</feature>
<keyword evidence="1" id="KW-0472">Membrane</keyword>
<feature type="transmembrane region" description="Helical" evidence="1">
    <location>
        <begin position="141"/>
        <end position="165"/>
    </location>
</feature>
<reference evidence="2 3" key="1">
    <citation type="submission" date="2020-02" db="EMBL/GenBank/DDBJ databases">
        <title>Genomic and physiological characterization of two novel Nitrospinaceae genera.</title>
        <authorList>
            <person name="Mueller A.J."/>
            <person name="Jung M.-Y."/>
            <person name="Strachan C.R."/>
            <person name="Herbold C.W."/>
            <person name="Kirkegaard R.H."/>
            <person name="Daims H."/>
        </authorList>
    </citation>
    <scope>NUCLEOTIDE SEQUENCE [LARGE SCALE GENOMIC DNA]</scope>
    <source>
        <strain evidence="2">EB</strain>
    </source>
</reference>
<feature type="transmembrane region" description="Helical" evidence="1">
    <location>
        <begin position="557"/>
        <end position="574"/>
    </location>
</feature>
<keyword evidence="1" id="KW-1133">Transmembrane helix</keyword>
<dbReference type="PANTHER" id="PTHR37422:SF13">
    <property type="entry name" value="LIPOPOLYSACCHARIDE BIOSYNTHESIS PROTEIN PA4999-RELATED"/>
    <property type="match status" value="1"/>
</dbReference>
<feature type="transmembrane region" description="Helical" evidence="1">
    <location>
        <begin position="65"/>
        <end position="87"/>
    </location>
</feature>
<evidence type="ECO:0000313" key="2">
    <source>
        <dbReference type="EMBL" id="QPJ62386.1"/>
    </source>
</evidence>
<accession>A0A7T0G110</accession>
<dbReference type="Gene3D" id="2.60.120.260">
    <property type="entry name" value="Galactose-binding domain-like"/>
    <property type="match status" value="1"/>
</dbReference>
<feature type="transmembrane region" description="Helical" evidence="1">
    <location>
        <begin position="255"/>
        <end position="277"/>
    </location>
</feature>
<evidence type="ECO:0008006" key="4">
    <source>
        <dbReference type="Google" id="ProtNLM"/>
    </source>
</evidence>
<evidence type="ECO:0000313" key="3">
    <source>
        <dbReference type="Proteomes" id="UP000594688"/>
    </source>
</evidence>
<gene>
    <name evidence="2" type="ORF">G3M70_11105</name>
</gene>
<protein>
    <recommendedName>
        <fullName evidence="4">F5/8 type C domain-containing protein</fullName>
    </recommendedName>
</protein>
<dbReference type="EMBL" id="CP048685">
    <property type="protein sequence ID" value="QPJ62386.1"/>
    <property type="molecule type" value="Genomic_DNA"/>
</dbReference>
<dbReference type="AlphaFoldDB" id="A0A7T0G110"/>
<feature type="transmembrane region" description="Helical" evidence="1">
    <location>
        <begin position="20"/>
        <end position="53"/>
    </location>
</feature>
<feature type="transmembrane region" description="Helical" evidence="1">
    <location>
        <begin position="594"/>
        <end position="615"/>
    </location>
</feature>